<feature type="transmembrane region" description="Helical" evidence="7">
    <location>
        <begin position="87"/>
        <end position="106"/>
    </location>
</feature>
<dbReference type="Proteomes" id="UP000004509">
    <property type="component" value="Unassembled WGS sequence"/>
</dbReference>
<evidence type="ECO:0000256" key="1">
    <source>
        <dbReference type="ARBA" id="ARBA00004141"/>
    </source>
</evidence>
<feature type="transmembrane region" description="Helical" evidence="7">
    <location>
        <begin position="26"/>
        <end position="45"/>
    </location>
</feature>
<protein>
    <recommendedName>
        <fullName evidence="10">Xanthine permease</fullName>
    </recommendedName>
</protein>
<feature type="transmembrane region" description="Helical" evidence="7">
    <location>
        <begin position="57"/>
        <end position="75"/>
    </location>
</feature>
<dbReference type="InterPro" id="IPR006043">
    <property type="entry name" value="NCS2"/>
</dbReference>
<gene>
    <name evidence="8" type="ORF">TREVI0001_1391</name>
</gene>
<sequence length="113" mass="12179">MGAGFLVLCSFFPKLGAIVSTIPNPVLGGGMLLMFSMITISGLNLIYQNGKITERDIIIIAASLGIAFGLSHVPHVMQHLPNWFQNIFKQAIVGAFITSILLNIVLPKEKEGV</sequence>
<keyword evidence="4 7" id="KW-0812">Transmembrane</keyword>
<evidence type="ECO:0000256" key="5">
    <source>
        <dbReference type="ARBA" id="ARBA00022989"/>
    </source>
</evidence>
<dbReference type="Pfam" id="PF00860">
    <property type="entry name" value="Xan_ur_permease"/>
    <property type="match status" value="1"/>
</dbReference>
<dbReference type="PANTHER" id="PTHR42810:SF2">
    <property type="entry name" value="PURINE PERMEASE C1399.01C-RELATED"/>
    <property type="match status" value="1"/>
</dbReference>
<evidence type="ECO:0000256" key="4">
    <source>
        <dbReference type="ARBA" id="ARBA00022692"/>
    </source>
</evidence>
<comment type="subcellular location">
    <subcellularLocation>
        <location evidence="1">Membrane</location>
        <topology evidence="1">Multi-pass membrane protein</topology>
    </subcellularLocation>
</comment>
<keyword evidence="5 7" id="KW-1133">Transmembrane helix</keyword>
<evidence type="ECO:0000256" key="7">
    <source>
        <dbReference type="SAM" id="Phobius"/>
    </source>
</evidence>
<proteinExistence type="inferred from homology"/>
<comment type="caution">
    <text evidence="8">The sequence shown here is derived from an EMBL/GenBank/DDBJ whole genome shotgun (WGS) entry which is preliminary data.</text>
</comment>
<accession>C8PPT0</accession>
<evidence type="ECO:0000256" key="2">
    <source>
        <dbReference type="ARBA" id="ARBA00008821"/>
    </source>
</evidence>
<organism evidence="8 9">
    <name type="scientific">Treponema vincentii ATCC 35580</name>
    <dbReference type="NCBI Taxonomy" id="596324"/>
    <lineage>
        <taxon>Bacteria</taxon>
        <taxon>Pseudomonadati</taxon>
        <taxon>Spirochaetota</taxon>
        <taxon>Spirochaetia</taxon>
        <taxon>Spirochaetales</taxon>
        <taxon>Treponemataceae</taxon>
        <taxon>Treponema</taxon>
    </lineage>
</organism>
<evidence type="ECO:0008006" key="10">
    <source>
        <dbReference type="Google" id="ProtNLM"/>
    </source>
</evidence>
<dbReference type="AlphaFoldDB" id="C8PPT0"/>
<comment type="similarity">
    <text evidence="2">Belongs to the nucleobase:cation symporter-2 (NCS2) (TC 2.A.40) family.</text>
</comment>
<evidence type="ECO:0000256" key="6">
    <source>
        <dbReference type="ARBA" id="ARBA00023136"/>
    </source>
</evidence>
<dbReference type="GO" id="GO:0005886">
    <property type="term" value="C:plasma membrane"/>
    <property type="evidence" value="ECO:0007669"/>
    <property type="project" value="TreeGrafter"/>
</dbReference>
<dbReference type="EMBL" id="ACYH01000031">
    <property type="protein sequence ID" value="EEV20530.1"/>
    <property type="molecule type" value="Genomic_DNA"/>
</dbReference>
<dbReference type="eggNOG" id="COG2233">
    <property type="taxonomic scope" value="Bacteria"/>
</dbReference>
<reference evidence="8 9" key="1">
    <citation type="submission" date="2009-07" db="EMBL/GenBank/DDBJ databases">
        <authorList>
            <person name="Madupu R."/>
            <person name="Sebastian Y."/>
            <person name="Durkin A.S."/>
            <person name="Torralba M."/>
            <person name="Methe B."/>
            <person name="Sutton G.G."/>
            <person name="Strausberg R.L."/>
            <person name="Nelson K.E."/>
        </authorList>
    </citation>
    <scope>NUCLEOTIDE SEQUENCE [LARGE SCALE GENOMIC DNA]</scope>
    <source>
        <strain evidence="8 9">ATCC 35580</strain>
    </source>
</reference>
<evidence type="ECO:0000313" key="8">
    <source>
        <dbReference type="EMBL" id="EEV20530.1"/>
    </source>
</evidence>
<keyword evidence="3" id="KW-0813">Transport</keyword>
<dbReference type="STRING" id="596324.TREVI0001_1391"/>
<dbReference type="InterPro" id="IPR006042">
    <property type="entry name" value="Xan_ur_permease"/>
</dbReference>
<dbReference type="GO" id="GO:0042907">
    <property type="term" value="F:xanthine transmembrane transporter activity"/>
    <property type="evidence" value="ECO:0007669"/>
    <property type="project" value="TreeGrafter"/>
</dbReference>
<evidence type="ECO:0000256" key="3">
    <source>
        <dbReference type="ARBA" id="ARBA00022448"/>
    </source>
</evidence>
<name>C8PPT0_9SPIR</name>
<dbReference type="PROSITE" id="PS01116">
    <property type="entry name" value="XANTH_URACIL_PERMASE"/>
    <property type="match status" value="1"/>
</dbReference>
<keyword evidence="6 7" id="KW-0472">Membrane</keyword>
<evidence type="ECO:0000313" key="9">
    <source>
        <dbReference type="Proteomes" id="UP000004509"/>
    </source>
</evidence>
<dbReference type="PANTHER" id="PTHR42810">
    <property type="entry name" value="PURINE PERMEASE C1399.01C-RELATED"/>
    <property type="match status" value="1"/>
</dbReference>